<organism evidence="1 2">
    <name type="scientific">Trema orientale</name>
    <name type="common">Charcoal tree</name>
    <name type="synonym">Celtis orientalis</name>
    <dbReference type="NCBI Taxonomy" id="63057"/>
    <lineage>
        <taxon>Eukaryota</taxon>
        <taxon>Viridiplantae</taxon>
        <taxon>Streptophyta</taxon>
        <taxon>Embryophyta</taxon>
        <taxon>Tracheophyta</taxon>
        <taxon>Spermatophyta</taxon>
        <taxon>Magnoliopsida</taxon>
        <taxon>eudicotyledons</taxon>
        <taxon>Gunneridae</taxon>
        <taxon>Pentapetalae</taxon>
        <taxon>rosids</taxon>
        <taxon>fabids</taxon>
        <taxon>Rosales</taxon>
        <taxon>Cannabaceae</taxon>
        <taxon>Trema</taxon>
    </lineage>
</organism>
<dbReference type="Proteomes" id="UP000237000">
    <property type="component" value="Unassembled WGS sequence"/>
</dbReference>
<comment type="caution">
    <text evidence="1">The sequence shown here is derived from an EMBL/GenBank/DDBJ whole genome shotgun (WGS) entry which is preliminary data.</text>
</comment>
<protein>
    <submittedName>
        <fullName evidence="1">Uncharacterized protein</fullName>
    </submittedName>
</protein>
<evidence type="ECO:0000313" key="1">
    <source>
        <dbReference type="EMBL" id="PON93792.1"/>
    </source>
</evidence>
<reference evidence="2" key="1">
    <citation type="submission" date="2016-06" db="EMBL/GenBank/DDBJ databases">
        <title>Parallel loss of symbiosis genes in relatives of nitrogen-fixing non-legume Parasponia.</title>
        <authorList>
            <person name="Van Velzen R."/>
            <person name="Holmer R."/>
            <person name="Bu F."/>
            <person name="Rutten L."/>
            <person name="Van Zeijl A."/>
            <person name="Liu W."/>
            <person name="Santuari L."/>
            <person name="Cao Q."/>
            <person name="Sharma T."/>
            <person name="Shen D."/>
            <person name="Roswanjaya Y."/>
            <person name="Wardhani T."/>
            <person name="Kalhor M.S."/>
            <person name="Jansen J."/>
            <person name="Van den Hoogen J."/>
            <person name="Gungor B."/>
            <person name="Hartog M."/>
            <person name="Hontelez J."/>
            <person name="Verver J."/>
            <person name="Yang W.-C."/>
            <person name="Schijlen E."/>
            <person name="Repin R."/>
            <person name="Schilthuizen M."/>
            <person name="Schranz E."/>
            <person name="Heidstra R."/>
            <person name="Miyata K."/>
            <person name="Fedorova E."/>
            <person name="Kohlen W."/>
            <person name="Bisseling T."/>
            <person name="Smit S."/>
            <person name="Geurts R."/>
        </authorList>
    </citation>
    <scope>NUCLEOTIDE SEQUENCE [LARGE SCALE GENOMIC DNA]</scope>
    <source>
        <strain evidence="2">cv. RG33-2</strain>
    </source>
</reference>
<evidence type="ECO:0000313" key="2">
    <source>
        <dbReference type="Proteomes" id="UP000237000"/>
    </source>
</evidence>
<proteinExistence type="predicted"/>
<accession>A0A2P5F7L9</accession>
<dbReference type="AlphaFoldDB" id="A0A2P5F7L9"/>
<name>A0A2P5F7L9_TREOI</name>
<keyword evidence="2" id="KW-1185">Reference proteome</keyword>
<dbReference type="InParanoid" id="A0A2P5F7L9"/>
<gene>
    <name evidence="1" type="ORF">TorRG33x02_104950</name>
</gene>
<dbReference type="EMBL" id="JXTC01000056">
    <property type="protein sequence ID" value="PON93792.1"/>
    <property type="molecule type" value="Genomic_DNA"/>
</dbReference>
<sequence>MTRQRSEQSPHYLSLIWINEMPFSSRFFLRNLPPDFEQQGHDPNSIVSLSLSRAPSASFRSSSDIRSTFVVPTPKSSPVFLPLSSEFWVRLLKSRSYVDRPINLGSVSSTLFS</sequence>